<dbReference type="EMBL" id="JBHUGZ010000003">
    <property type="protein sequence ID" value="MFD1982427.1"/>
    <property type="molecule type" value="Genomic_DNA"/>
</dbReference>
<evidence type="ECO:0000256" key="1">
    <source>
        <dbReference type="SAM" id="SignalP"/>
    </source>
</evidence>
<proteinExistence type="predicted"/>
<accession>A0ABW4U4J6</accession>
<reference evidence="3" key="1">
    <citation type="journal article" date="2019" name="Int. J. Syst. Evol. Microbiol.">
        <title>The Global Catalogue of Microorganisms (GCM) 10K type strain sequencing project: providing services to taxonomists for standard genome sequencing and annotation.</title>
        <authorList>
            <consortium name="The Broad Institute Genomics Platform"/>
            <consortium name="The Broad Institute Genome Sequencing Center for Infectious Disease"/>
            <person name="Wu L."/>
            <person name="Ma J."/>
        </authorList>
    </citation>
    <scope>NUCLEOTIDE SEQUENCE [LARGE SCALE GENOMIC DNA]</scope>
    <source>
        <strain evidence="3">CGMCC 1.16225</strain>
    </source>
</reference>
<evidence type="ECO:0000313" key="2">
    <source>
        <dbReference type="EMBL" id="MFD1982427.1"/>
    </source>
</evidence>
<keyword evidence="3" id="KW-1185">Reference proteome</keyword>
<dbReference type="Proteomes" id="UP001597405">
    <property type="component" value="Unassembled WGS sequence"/>
</dbReference>
<keyword evidence="1" id="KW-0732">Signal</keyword>
<gene>
    <name evidence="2" type="ORF">ACFSOZ_06950</name>
</gene>
<dbReference type="RefSeq" id="WP_379095181.1">
    <property type="nucleotide sequence ID" value="NZ_JBHUGZ010000003.1"/>
</dbReference>
<feature type="signal peptide" evidence="1">
    <location>
        <begin position="1"/>
        <end position="30"/>
    </location>
</feature>
<name>A0ABW4U4J6_9HYPH</name>
<sequence length="105" mass="10888">MAAGVPMTIRIALCPIGLAFAMAAPAAALADQECLANGKSYQVGQVACLTIADQSHLARCDMVLNNTSWTKVGDSCPENTIGPHLHVTPISTPAPSMVPTEPTEN</sequence>
<comment type="caution">
    <text evidence="2">The sequence shown here is derived from an EMBL/GenBank/DDBJ whole genome shotgun (WGS) entry which is preliminary data.</text>
</comment>
<organism evidence="2 3">
    <name type="scientific">Mesorhizobium newzealandense</name>
    <dbReference type="NCBI Taxonomy" id="1300302"/>
    <lineage>
        <taxon>Bacteria</taxon>
        <taxon>Pseudomonadati</taxon>
        <taxon>Pseudomonadota</taxon>
        <taxon>Alphaproteobacteria</taxon>
        <taxon>Hyphomicrobiales</taxon>
        <taxon>Phyllobacteriaceae</taxon>
        <taxon>Mesorhizobium</taxon>
    </lineage>
</organism>
<feature type="chain" id="PRO_5047423211" description="DUF2282 domain-containing protein" evidence="1">
    <location>
        <begin position="31"/>
        <end position="105"/>
    </location>
</feature>
<evidence type="ECO:0008006" key="4">
    <source>
        <dbReference type="Google" id="ProtNLM"/>
    </source>
</evidence>
<evidence type="ECO:0000313" key="3">
    <source>
        <dbReference type="Proteomes" id="UP001597405"/>
    </source>
</evidence>
<protein>
    <recommendedName>
        <fullName evidence="4">DUF2282 domain-containing protein</fullName>
    </recommendedName>
</protein>